<proteinExistence type="predicted"/>
<keyword evidence="1" id="KW-0732">Signal</keyword>
<name>A0A6V7VYT4_MELEN</name>
<sequence>MQKLITFFAFFLLLAFVILTEYSNADPIMEHAAHLNPDASQIWGML</sequence>
<feature type="signal peptide" evidence="1">
    <location>
        <begin position="1"/>
        <end position="25"/>
    </location>
</feature>
<accession>A0A6V7VYT4</accession>
<evidence type="ECO:0000313" key="3">
    <source>
        <dbReference type="Proteomes" id="UP000580250"/>
    </source>
</evidence>
<evidence type="ECO:0000256" key="1">
    <source>
        <dbReference type="SAM" id="SignalP"/>
    </source>
</evidence>
<feature type="chain" id="PRO_5028143107" evidence="1">
    <location>
        <begin position="26"/>
        <end position="46"/>
    </location>
</feature>
<evidence type="ECO:0000313" key="2">
    <source>
        <dbReference type="EMBL" id="CAD2180107.1"/>
    </source>
</evidence>
<dbReference type="EMBL" id="CAJEWN010000362">
    <property type="protein sequence ID" value="CAD2180107.1"/>
    <property type="molecule type" value="Genomic_DNA"/>
</dbReference>
<dbReference type="AlphaFoldDB" id="A0A6V7VYT4"/>
<dbReference type="Proteomes" id="UP000580250">
    <property type="component" value="Unassembled WGS sequence"/>
</dbReference>
<gene>
    <name evidence="2" type="ORF">MENT_LOCUS32164</name>
</gene>
<organism evidence="2 3">
    <name type="scientific">Meloidogyne enterolobii</name>
    <name type="common">Root-knot nematode worm</name>
    <name type="synonym">Meloidogyne mayaguensis</name>
    <dbReference type="NCBI Taxonomy" id="390850"/>
    <lineage>
        <taxon>Eukaryota</taxon>
        <taxon>Metazoa</taxon>
        <taxon>Ecdysozoa</taxon>
        <taxon>Nematoda</taxon>
        <taxon>Chromadorea</taxon>
        <taxon>Rhabditida</taxon>
        <taxon>Tylenchina</taxon>
        <taxon>Tylenchomorpha</taxon>
        <taxon>Tylenchoidea</taxon>
        <taxon>Meloidogynidae</taxon>
        <taxon>Meloidogyninae</taxon>
        <taxon>Meloidogyne</taxon>
    </lineage>
</organism>
<protein>
    <submittedName>
        <fullName evidence="2">Uncharacterized protein</fullName>
    </submittedName>
</protein>
<comment type="caution">
    <text evidence="2">The sequence shown here is derived from an EMBL/GenBank/DDBJ whole genome shotgun (WGS) entry which is preliminary data.</text>
</comment>
<reference evidence="2 3" key="1">
    <citation type="submission" date="2020-08" db="EMBL/GenBank/DDBJ databases">
        <authorList>
            <person name="Koutsovoulos G."/>
            <person name="Danchin GJ E."/>
        </authorList>
    </citation>
    <scope>NUCLEOTIDE SEQUENCE [LARGE SCALE GENOMIC DNA]</scope>
</reference>